<gene>
    <name evidence="1" type="ORF">A176_007076</name>
</gene>
<organism evidence="1 2">
    <name type="scientific">Pseudomyxococcus hansupus</name>
    <dbReference type="NCBI Taxonomy" id="1297742"/>
    <lineage>
        <taxon>Bacteria</taxon>
        <taxon>Pseudomonadati</taxon>
        <taxon>Myxococcota</taxon>
        <taxon>Myxococcia</taxon>
        <taxon>Myxococcales</taxon>
        <taxon>Cystobacterineae</taxon>
        <taxon>Myxococcaceae</taxon>
        <taxon>Pseudomyxococcus</taxon>
    </lineage>
</organism>
<dbReference type="STRING" id="1297742.A176_007076"/>
<dbReference type="RefSeq" id="WP_002638212.1">
    <property type="nucleotide sequence ID" value="NZ_CP012109.1"/>
</dbReference>
<dbReference type="AlphaFoldDB" id="A0A0H4X4M1"/>
<keyword evidence="2" id="KW-1185">Reference proteome</keyword>
<name>A0A0H4X4M1_9BACT</name>
<proteinExistence type="predicted"/>
<dbReference type="Proteomes" id="UP000009026">
    <property type="component" value="Chromosome"/>
</dbReference>
<reference evidence="1 2" key="1">
    <citation type="journal article" date="2016" name="PLoS ONE">
        <title>Complete Genome Sequence and Comparative Genomics of a Novel Myxobacterium Myxococcus hansupus.</title>
        <authorList>
            <person name="Sharma G."/>
            <person name="Narwani T."/>
            <person name="Subramanian S."/>
        </authorList>
    </citation>
    <scope>NUCLEOTIDE SEQUENCE [LARGE SCALE GENOMIC DNA]</scope>
    <source>
        <strain evidence="2">mixupus</strain>
    </source>
</reference>
<evidence type="ECO:0000313" key="2">
    <source>
        <dbReference type="Proteomes" id="UP000009026"/>
    </source>
</evidence>
<protein>
    <submittedName>
        <fullName evidence="1">Uncharacterized protein</fullName>
    </submittedName>
</protein>
<dbReference type="KEGG" id="mym:A176_007076"/>
<evidence type="ECO:0000313" key="1">
    <source>
        <dbReference type="EMBL" id="AKQ70164.1"/>
    </source>
</evidence>
<sequence>MTSWNGGPGAPPSALLRHALATLKQHYAWEYRALGEAEATRKLQTGLATAHRQGLGESPQAVLFALGQVLADAAAPEYDAGAWASTCRRSAPGHGVASGPWKGALTIRAAQMQAFESPAKPPPEDRMLAHLRRVFPERMRALPPAEALALVAAGAATAERHGIQDPKSVTLLTDLVVVKGPGFEDTPAMAWSGAILRSTSIPPEEKAGMILRMLKQRGSEVPDASNR</sequence>
<accession>A0A0H4X4M1</accession>
<dbReference type="EMBL" id="CP012109">
    <property type="protein sequence ID" value="AKQ70164.1"/>
    <property type="molecule type" value="Genomic_DNA"/>
</dbReference>
<dbReference type="PATRIC" id="fig|1297742.4.peg.7187"/>
<dbReference type="OrthoDB" id="5526039at2"/>